<dbReference type="SUPFAM" id="SSF46689">
    <property type="entry name" value="Homeodomain-like"/>
    <property type="match status" value="1"/>
</dbReference>
<dbReference type="RefSeq" id="WP_200311285.1">
    <property type="nucleotide sequence ID" value="NZ_JAENIM010000039.1"/>
</dbReference>
<dbReference type="GO" id="GO:0003700">
    <property type="term" value="F:DNA-binding transcription factor activity"/>
    <property type="evidence" value="ECO:0007669"/>
    <property type="project" value="InterPro"/>
</dbReference>
<evidence type="ECO:0000313" key="6">
    <source>
        <dbReference type="EMBL" id="MBK1791274.1"/>
    </source>
</evidence>
<keyword evidence="1" id="KW-0805">Transcription regulation</keyword>
<proteinExistence type="predicted"/>
<name>A0A8J7MCQ0_9BACT</name>
<keyword evidence="7" id="KW-1185">Reference proteome</keyword>
<dbReference type="Proteomes" id="UP000624703">
    <property type="component" value="Unassembled WGS sequence"/>
</dbReference>
<feature type="region of interest" description="Disordered" evidence="4">
    <location>
        <begin position="211"/>
        <end position="230"/>
    </location>
</feature>
<dbReference type="Pfam" id="PF12833">
    <property type="entry name" value="HTH_18"/>
    <property type="match status" value="1"/>
</dbReference>
<protein>
    <submittedName>
        <fullName evidence="6">AraC family transcriptional regulator</fullName>
    </submittedName>
</protein>
<organism evidence="6 7">
    <name type="scientific">Persicirhabdus sediminis</name>
    <dbReference type="NCBI Taxonomy" id="454144"/>
    <lineage>
        <taxon>Bacteria</taxon>
        <taxon>Pseudomonadati</taxon>
        <taxon>Verrucomicrobiota</taxon>
        <taxon>Verrucomicrobiia</taxon>
        <taxon>Verrucomicrobiales</taxon>
        <taxon>Verrucomicrobiaceae</taxon>
        <taxon>Persicirhabdus</taxon>
    </lineage>
</organism>
<sequence>MMIDGQLVEMDFSDAGMFEQAIFGGQLHPCQLSKKPSRSKLVRVFLDAGCLDVVSAGPQMLYEGVMPADCYTLSLVLRSPRPAHSFNFGLDFTAGWLGMFPPSGVLDSANSAGSINAILTIPVAVFERDVMRHFPEMSASILRHGGGWDLGAESFVQLQALIRLLVDAAHAPKGNKLLAAYGRQLLPNLLRALRQRLTDEGDRRASISINRAVADNGEPNGSTSGRARGTRRYERLRRVRDFVHDHLAENVNVSDLCVSSGLSERGLENLFKDLLGVTPSVFLRHQRLHLARQLLLGSEPDVGMVKAAAYASGFLHQGRFAHYYCGLFGEMPAQTLSRHSA</sequence>
<dbReference type="InterPro" id="IPR018060">
    <property type="entry name" value="HTH_AraC"/>
</dbReference>
<evidence type="ECO:0000256" key="4">
    <source>
        <dbReference type="SAM" id="MobiDB-lite"/>
    </source>
</evidence>
<dbReference type="InterPro" id="IPR050204">
    <property type="entry name" value="AraC_XylS_family_regulators"/>
</dbReference>
<evidence type="ECO:0000313" key="7">
    <source>
        <dbReference type="Proteomes" id="UP000624703"/>
    </source>
</evidence>
<evidence type="ECO:0000256" key="1">
    <source>
        <dbReference type="ARBA" id="ARBA00023015"/>
    </source>
</evidence>
<dbReference type="PROSITE" id="PS01124">
    <property type="entry name" value="HTH_ARAC_FAMILY_2"/>
    <property type="match status" value="1"/>
</dbReference>
<gene>
    <name evidence="6" type="ORF">JIN82_08930</name>
</gene>
<feature type="domain" description="HTH araC/xylS-type" evidence="5">
    <location>
        <begin position="237"/>
        <end position="338"/>
    </location>
</feature>
<evidence type="ECO:0000259" key="5">
    <source>
        <dbReference type="PROSITE" id="PS01124"/>
    </source>
</evidence>
<evidence type="ECO:0000256" key="3">
    <source>
        <dbReference type="ARBA" id="ARBA00023163"/>
    </source>
</evidence>
<evidence type="ECO:0000256" key="2">
    <source>
        <dbReference type="ARBA" id="ARBA00023125"/>
    </source>
</evidence>
<dbReference type="GO" id="GO:0043565">
    <property type="term" value="F:sequence-specific DNA binding"/>
    <property type="evidence" value="ECO:0007669"/>
    <property type="project" value="InterPro"/>
</dbReference>
<dbReference type="PANTHER" id="PTHR46796:SF12">
    <property type="entry name" value="HTH-TYPE DNA-BINDING TRANSCRIPTIONAL ACTIVATOR EUTR"/>
    <property type="match status" value="1"/>
</dbReference>
<dbReference type="Gene3D" id="1.10.10.60">
    <property type="entry name" value="Homeodomain-like"/>
    <property type="match status" value="1"/>
</dbReference>
<dbReference type="AlphaFoldDB" id="A0A8J7MCQ0"/>
<dbReference type="EMBL" id="JAENIM010000039">
    <property type="protein sequence ID" value="MBK1791274.1"/>
    <property type="molecule type" value="Genomic_DNA"/>
</dbReference>
<comment type="caution">
    <text evidence="6">The sequence shown here is derived from an EMBL/GenBank/DDBJ whole genome shotgun (WGS) entry which is preliminary data.</text>
</comment>
<dbReference type="InterPro" id="IPR009057">
    <property type="entry name" value="Homeodomain-like_sf"/>
</dbReference>
<reference evidence="6" key="1">
    <citation type="submission" date="2021-01" db="EMBL/GenBank/DDBJ databases">
        <title>Modified the classification status of verrucomicrobia.</title>
        <authorList>
            <person name="Feng X."/>
        </authorList>
    </citation>
    <scope>NUCLEOTIDE SEQUENCE</scope>
    <source>
        <strain evidence="6">_KCTC 22039</strain>
    </source>
</reference>
<dbReference type="PANTHER" id="PTHR46796">
    <property type="entry name" value="HTH-TYPE TRANSCRIPTIONAL ACTIVATOR RHAS-RELATED"/>
    <property type="match status" value="1"/>
</dbReference>
<accession>A0A8J7MCQ0</accession>
<dbReference type="SMART" id="SM00342">
    <property type="entry name" value="HTH_ARAC"/>
    <property type="match status" value="1"/>
</dbReference>
<keyword evidence="3" id="KW-0804">Transcription</keyword>
<keyword evidence="2" id="KW-0238">DNA-binding</keyword>